<organism evidence="1">
    <name type="scientific">Pandoravirus quercus</name>
    <dbReference type="NCBI Taxonomy" id="2107709"/>
    <lineage>
        <taxon>Viruses</taxon>
        <taxon>Pandoravirus</taxon>
    </lineage>
</organism>
<dbReference type="EMBL" id="MG011689">
    <property type="protein sequence ID" value="AVK75084.1"/>
    <property type="molecule type" value="Genomic_DNA"/>
</dbReference>
<reference evidence="1" key="1">
    <citation type="journal article" date="2018" name="Nat. Commun.">
        <title>Diversity and evolution of the emerging Pandoraviridae family.</title>
        <authorList>
            <person name="Legendre M."/>
            <person name="Fabre E."/>
            <person name="Poirot O."/>
            <person name="Jeudy S."/>
            <person name="Lartigue A."/>
            <person name="Alempic J.M."/>
            <person name="Beucher L."/>
            <person name="Philippe N."/>
            <person name="Bertaux L."/>
            <person name="Christo-Foroux E."/>
            <person name="Labadie K."/>
            <person name="Coute Y."/>
            <person name="Abergel C."/>
            <person name="Claverie J.M."/>
        </authorList>
    </citation>
    <scope>NUCLEOTIDE SEQUENCE [LARGE SCALE GENOMIC DNA]</scope>
    <source>
        <strain evidence="1">Quercus</strain>
    </source>
</reference>
<dbReference type="Proteomes" id="UP000248852">
    <property type="component" value="Segment"/>
</dbReference>
<dbReference type="GeneID" id="36844225"/>
<gene>
    <name evidence="1" type="ORF">pqer_cds_662</name>
</gene>
<dbReference type="KEGG" id="vg:36844225"/>
<accession>A0A2U7U9H6</accession>
<evidence type="ECO:0000313" key="1">
    <source>
        <dbReference type="EMBL" id="AVK75084.1"/>
    </source>
</evidence>
<proteinExistence type="predicted"/>
<protein>
    <submittedName>
        <fullName evidence="1">Uncharacterized protein</fullName>
    </submittedName>
</protein>
<sequence>MDTTATVRLQDNRQCTFEFDCKDALLILHVDRVARLFPSYSLVGALLTERWAPRTVSARRGVNCTSFTARAIRLILRVLTDLGPTTETAPKLWKARDDFIAACDFLLLHHTAAGQVAADLRAIADAVIIKVAYSISPGRRPSSCDPMAHITVHVQPCHLHWPALRGALFGLDPSHESLRRPLIVGTHAYEVSTPCDVVKAARDIASAWSITSPRRIACAALRKESLFLDEYFSCDEEDRGDDYDEDTGAIVAFCPMGVYRDPVVMPIDGVQFVDPSDALPLRKCIDPVCALEPWRPAHHDPSTILVVGGTRGERMEIASDLARAMGHTQAIILATRDAPLDDSTFARFDNVTITRDAIWVDPTPDGSPVVIVDESFPGDARLLPSIWSARRRRCRTIVMTDNSRVWDETRFDTVLGHCDTITVGALMKRCRRSVPPNLVRSCARRGSAFGASISLVFDGTNVIGTYTSGDKAALEQCDTCTVSRPHAAALPVVAEPLPPRKVRPGQSPPPVGGNFCKSCMEPLEYATVGDMLFLQCPLCGCAPQWTVLP</sequence>
<dbReference type="RefSeq" id="YP_009483353.1">
    <property type="nucleotide sequence ID" value="NC_037667.1"/>
</dbReference>
<name>A0A2U7U9H6_9VIRU</name>